<organism evidence="3">
    <name type="scientific">Candidatus Kentrum sp. UNK</name>
    <dbReference type="NCBI Taxonomy" id="2126344"/>
    <lineage>
        <taxon>Bacteria</taxon>
        <taxon>Pseudomonadati</taxon>
        <taxon>Pseudomonadota</taxon>
        <taxon>Gammaproteobacteria</taxon>
        <taxon>Candidatus Kentrum</taxon>
    </lineage>
</organism>
<feature type="transmembrane region" description="Helical" evidence="1">
    <location>
        <begin position="50"/>
        <end position="71"/>
    </location>
</feature>
<name>A0A451ATX4_9GAMM</name>
<feature type="transmembrane region" description="Helical" evidence="1">
    <location>
        <begin position="120"/>
        <end position="138"/>
    </location>
</feature>
<evidence type="ECO:0000313" key="3">
    <source>
        <dbReference type="EMBL" id="VFK69490.1"/>
    </source>
</evidence>
<proteinExistence type="predicted"/>
<reference evidence="3" key="1">
    <citation type="submission" date="2019-02" db="EMBL/GenBank/DDBJ databases">
        <authorList>
            <person name="Gruber-Vodicka R. H."/>
            <person name="Seah K. B. B."/>
        </authorList>
    </citation>
    <scope>NUCLEOTIDE SEQUENCE</scope>
    <source>
        <strain evidence="3">BECK_BY19</strain>
        <strain evidence="2">BECK_BY8</strain>
    </source>
</reference>
<feature type="transmembrane region" description="Helical" evidence="1">
    <location>
        <begin position="77"/>
        <end position="99"/>
    </location>
</feature>
<accession>A0A451ATX4</accession>
<keyword evidence="1" id="KW-0812">Transmembrane</keyword>
<sequence length="599" mass="69321">MTKLASSSSACIQKLKWNEPLVAIGTFLLLLNYGTRFTERFFGERKEELFPARLFVASAILLSPLVTIKFFYEQIAWFGACLLEIMIGTIFGGIIYLLAYHELGRSPGSKKKSSPWDKPVLGAMALLALIVGFLGPYAEVWLNSLEKLEIDWFKVNLAGRDGSSSFLLSLREAESQIENKDHRYAEPIWIKALANEDKKYYRVLNEIETIKNPTSTKYAAREQAIEDFSAFFGPSEEDEISLMKVLETIKKRNSSYRDVNFVRTTMGPLAFSLRRFLETFRSEKNAEKREKALDDLALSIMVSYCIADNFHGAWEKCRDDEEWRNKPSYESLKGKLSIVAKSLKRNEDRPPYLYLLLNALELRAGNKEGAYPAISKLPCQEKHWNDYEGKCNKPGAWIEEDINIHYWGTRSLQLFDPYWKPKNIYRKYNKMRTETEKVCARLEDCNLCGKVVDSGEICKDDWDAVEKRFRRARMLAWNGWAYYLAWTGEAPRDAVTMAEKALEEAKDLKKSDPSRYQYIQHMYQDTVGFAILADALKRTYYPKEKNKKLREAKGLFESAIRGIEEMEEEQKQQYPFTTKIYKLHLGAVNKLLGTINRDE</sequence>
<protein>
    <submittedName>
        <fullName evidence="3">Uncharacterized protein</fullName>
    </submittedName>
</protein>
<dbReference type="EMBL" id="CAADGD010000014">
    <property type="protein sequence ID" value="VFK69490.1"/>
    <property type="molecule type" value="Genomic_DNA"/>
</dbReference>
<feature type="transmembrane region" description="Helical" evidence="1">
    <location>
        <begin position="20"/>
        <end position="38"/>
    </location>
</feature>
<gene>
    <name evidence="2" type="ORF">BECKUNK1418G_GA0071005_101338</name>
    <name evidence="3" type="ORF">BECKUNK1418H_GA0071006_101438</name>
</gene>
<evidence type="ECO:0000313" key="2">
    <source>
        <dbReference type="EMBL" id="VFK60832.1"/>
    </source>
</evidence>
<keyword evidence="1" id="KW-1133">Transmembrane helix</keyword>
<dbReference type="AlphaFoldDB" id="A0A451ATX4"/>
<evidence type="ECO:0000256" key="1">
    <source>
        <dbReference type="SAM" id="Phobius"/>
    </source>
</evidence>
<keyword evidence="1" id="KW-0472">Membrane</keyword>
<dbReference type="EMBL" id="CAADFZ010000013">
    <property type="protein sequence ID" value="VFK60832.1"/>
    <property type="molecule type" value="Genomic_DNA"/>
</dbReference>